<dbReference type="EMBL" id="CAJNNW010034378">
    <property type="protein sequence ID" value="CAE8722464.1"/>
    <property type="molecule type" value="Genomic_DNA"/>
</dbReference>
<accession>A0A813LEL7</accession>
<evidence type="ECO:0000256" key="10">
    <source>
        <dbReference type="SAM" id="SignalP"/>
    </source>
</evidence>
<dbReference type="Pfam" id="PF04777">
    <property type="entry name" value="Evr1_Alr"/>
    <property type="match status" value="1"/>
</dbReference>
<protein>
    <recommendedName>
        <fullName evidence="8">Sulfhydryl oxidase</fullName>
        <ecNumber evidence="8">1.8.3.2</ecNumber>
    </recommendedName>
</protein>
<dbReference type="SUPFAM" id="SSF69000">
    <property type="entry name" value="FAD-dependent thiol oxidase"/>
    <property type="match status" value="1"/>
</dbReference>
<feature type="signal peptide" evidence="10">
    <location>
        <begin position="1"/>
        <end position="24"/>
    </location>
</feature>
<dbReference type="Gene3D" id="6.10.250.1770">
    <property type="match status" value="1"/>
</dbReference>
<evidence type="ECO:0000256" key="7">
    <source>
        <dbReference type="ARBA" id="ARBA00023180"/>
    </source>
</evidence>
<gene>
    <name evidence="13" type="ORF">PGLA2088_LOCUS42549</name>
</gene>
<feature type="domain" description="Thioredoxin" evidence="12">
    <location>
        <begin position="13"/>
        <end position="149"/>
    </location>
</feature>
<evidence type="ECO:0000259" key="12">
    <source>
        <dbReference type="PROSITE" id="PS51352"/>
    </source>
</evidence>
<keyword evidence="7" id="KW-0325">Glycoprotein</keyword>
<dbReference type="EC" id="1.8.3.2" evidence="8"/>
<dbReference type="GO" id="GO:0003756">
    <property type="term" value="F:protein disulfide isomerase activity"/>
    <property type="evidence" value="ECO:0007669"/>
    <property type="project" value="TreeGrafter"/>
</dbReference>
<evidence type="ECO:0000256" key="9">
    <source>
        <dbReference type="SAM" id="MobiDB-lite"/>
    </source>
</evidence>
<evidence type="ECO:0000256" key="1">
    <source>
        <dbReference type="ARBA" id="ARBA00001974"/>
    </source>
</evidence>
<dbReference type="InterPro" id="IPR036249">
    <property type="entry name" value="Thioredoxin-like_sf"/>
</dbReference>
<dbReference type="InterPro" id="IPR036774">
    <property type="entry name" value="ERV/ALR_sulphydryl_oxid_sf"/>
</dbReference>
<dbReference type="CDD" id="cd02961">
    <property type="entry name" value="PDI_a_family"/>
    <property type="match status" value="1"/>
</dbReference>
<evidence type="ECO:0000256" key="8">
    <source>
        <dbReference type="RuleBase" id="RU371123"/>
    </source>
</evidence>
<dbReference type="InterPro" id="IPR017905">
    <property type="entry name" value="ERV/ALR_sulphydryl_oxidase"/>
</dbReference>
<evidence type="ECO:0000256" key="6">
    <source>
        <dbReference type="ARBA" id="ARBA00023157"/>
    </source>
</evidence>
<keyword evidence="5 8" id="KW-0560">Oxidoreductase</keyword>
<evidence type="ECO:0000259" key="11">
    <source>
        <dbReference type="PROSITE" id="PS51324"/>
    </source>
</evidence>
<dbReference type="Pfam" id="PF00085">
    <property type="entry name" value="Thioredoxin"/>
    <property type="match status" value="1"/>
</dbReference>
<dbReference type="PROSITE" id="PS51352">
    <property type="entry name" value="THIOREDOXIN_2"/>
    <property type="match status" value="1"/>
</dbReference>
<sequence>MAFCVKKVLVFVVSLGALPHETSAGLFPNSTHVLELREDAFEAAVISSHQVWFVDFYASWCPHCQNFAPTWDRIASEYATDASTVSFGAMDCAVFDNFCSGIGIDGYPQLRSYNIPGRPETFNNKSGHSFMPGESNEGSVKTLLEKELSSLAPTGLPAAAGTSSPLKPQSPSEAPAPAPAPKFAPASEASAKLRLADAEVALVYSLGQGTALAPLRGETLVELVAWLRFLAQGFPSARAQRVLQSWAKVASDAQEATGELRRQDWLEALEAQMLDMIPATAAKDPQSHWRLCATYTCGLWTLFHVLLVSAAKDNNSSVALPSAAFALERIRGFVAHFFGCKECARNFMETYDSCALGRCNSTSVGRLDASVWLWQVHNGVTLRVAAEQGRPKPELWPSSSECPRCNLVAGAGNWDNQSILEYLETAYGQPYDPSSGWTLPSDQVVSGITSTADGLAIRAAKRPTLKTGAFAESIRGTTDAAVAGSFSGKKKSKKEPDFYRFQLREKRREEIVDHRKRNADDMETVKQIRKSKRFKVSSESWAGLLPW</sequence>
<dbReference type="Proteomes" id="UP000626109">
    <property type="component" value="Unassembled WGS sequence"/>
</dbReference>
<dbReference type="GO" id="GO:0000139">
    <property type="term" value="C:Golgi membrane"/>
    <property type="evidence" value="ECO:0007669"/>
    <property type="project" value="TreeGrafter"/>
</dbReference>
<dbReference type="GO" id="GO:0006457">
    <property type="term" value="P:protein folding"/>
    <property type="evidence" value="ECO:0007669"/>
    <property type="project" value="TreeGrafter"/>
</dbReference>
<evidence type="ECO:0000313" key="14">
    <source>
        <dbReference type="Proteomes" id="UP000626109"/>
    </source>
</evidence>
<organism evidence="13 14">
    <name type="scientific">Polarella glacialis</name>
    <name type="common">Dinoflagellate</name>
    <dbReference type="NCBI Taxonomy" id="89957"/>
    <lineage>
        <taxon>Eukaryota</taxon>
        <taxon>Sar</taxon>
        <taxon>Alveolata</taxon>
        <taxon>Dinophyceae</taxon>
        <taxon>Suessiales</taxon>
        <taxon>Suessiaceae</taxon>
        <taxon>Polarella</taxon>
    </lineage>
</organism>
<dbReference type="Gene3D" id="1.20.120.310">
    <property type="entry name" value="ERV/ALR sulfhydryl oxidase domain"/>
    <property type="match status" value="1"/>
</dbReference>
<dbReference type="GO" id="GO:0016971">
    <property type="term" value="F:flavin-dependent sulfhydryl oxidase activity"/>
    <property type="evidence" value="ECO:0007669"/>
    <property type="project" value="InterPro"/>
</dbReference>
<evidence type="ECO:0000256" key="4">
    <source>
        <dbReference type="ARBA" id="ARBA00022827"/>
    </source>
</evidence>
<feature type="region of interest" description="Disordered" evidence="9">
    <location>
        <begin position="157"/>
        <end position="185"/>
    </location>
</feature>
<dbReference type="SUPFAM" id="SSF52833">
    <property type="entry name" value="Thioredoxin-like"/>
    <property type="match status" value="1"/>
</dbReference>
<dbReference type="InterPro" id="IPR039798">
    <property type="entry name" value="Sulfhydryl_oxidase"/>
</dbReference>
<dbReference type="Pfam" id="PF12923">
    <property type="entry name" value="RRP7"/>
    <property type="match status" value="1"/>
</dbReference>
<dbReference type="Gene3D" id="3.40.30.10">
    <property type="entry name" value="Glutaredoxin"/>
    <property type="match status" value="1"/>
</dbReference>
<dbReference type="PROSITE" id="PS51324">
    <property type="entry name" value="ERV_ALR"/>
    <property type="match status" value="1"/>
</dbReference>
<keyword evidence="2 8" id="KW-0285">Flavoprotein</keyword>
<dbReference type="PROSITE" id="PS00194">
    <property type="entry name" value="THIOREDOXIN_1"/>
    <property type="match status" value="1"/>
</dbReference>
<name>A0A813LEL7_POLGL</name>
<dbReference type="PANTHER" id="PTHR22897">
    <property type="entry name" value="QUIESCIN Q6-RELATED SULFHYDRYL OXIDASE"/>
    <property type="match status" value="1"/>
</dbReference>
<dbReference type="InterPro" id="IPR013766">
    <property type="entry name" value="Thioredoxin_domain"/>
</dbReference>
<dbReference type="AlphaFoldDB" id="A0A813LEL7"/>
<dbReference type="PANTHER" id="PTHR22897:SF8">
    <property type="entry name" value="SULFHYDRYL OXIDASE"/>
    <property type="match status" value="1"/>
</dbReference>
<comment type="catalytic activity">
    <reaction evidence="8">
        <text>2 R'C(R)SH + O2 = R'C(R)S-S(R)CR' + H2O2</text>
        <dbReference type="Rhea" id="RHEA:17357"/>
        <dbReference type="ChEBI" id="CHEBI:15379"/>
        <dbReference type="ChEBI" id="CHEBI:16240"/>
        <dbReference type="ChEBI" id="CHEBI:16520"/>
        <dbReference type="ChEBI" id="CHEBI:17412"/>
        <dbReference type="EC" id="1.8.3.2"/>
    </reaction>
</comment>
<dbReference type="InterPro" id="IPR017937">
    <property type="entry name" value="Thioredoxin_CS"/>
</dbReference>
<evidence type="ECO:0000256" key="2">
    <source>
        <dbReference type="ARBA" id="ARBA00022630"/>
    </source>
</evidence>
<keyword evidence="4 8" id="KW-0274">FAD</keyword>
<feature type="domain" description="ERV/ALR sulfhydryl oxidase" evidence="11">
    <location>
        <begin position="287"/>
        <end position="400"/>
    </location>
</feature>
<proteinExistence type="predicted"/>
<keyword evidence="6" id="KW-1015">Disulfide bond</keyword>
<dbReference type="InterPro" id="IPR024326">
    <property type="entry name" value="RRP7_C"/>
</dbReference>
<evidence type="ECO:0000313" key="13">
    <source>
        <dbReference type="EMBL" id="CAE8722464.1"/>
    </source>
</evidence>
<feature type="chain" id="PRO_5032919013" description="Sulfhydryl oxidase" evidence="10">
    <location>
        <begin position="25"/>
        <end position="547"/>
    </location>
</feature>
<dbReference type="GO" id="GO:0005615">
    <property type="term" value="C:extracellular space"/>
    <property type="evidence" value="ECO:0007669"/>
    <property type="project" value="TreeGrafter"/>
</dbReference>
<comment type="caution">
    <text evidence="13">The sequence shown here is derived from an EMBL/GenBank/DDBJ whole genome shotgun (WGS) entry which is preliminary data.</text>
</comment>
<evidence type="ECO:0000256" key="3">
    <source>
        <dbReference type="ARBA" id="ARBA00022729"/>
    </source>
</evidence>
<evidence type="ECO:0000256" key="5">
    <source>
        <dbReference type="ARBA" id="ARBA00023002"/>
    </source>
</evidence>
<keyword evidence="3 10" id="KW-0732">Signal</keyword>
<reference evidence="13" key="1">
    <citation type="submission" date="2021-02" db="EMBL/GenBank/DDBJ databases">
        <authorList>
            <person name="Dougan E. K."/>
            <person name="Rhodes N."/>
            <person name="Thang M."/>
            <person name="Chan C."/>
        </authorList>
    </citation>
    <scope>NUCLEOTIDE SEQUENCE</scope>
</reference>
<comment type="cofactor">
    <cofactor evidence="1 8">
        <name>FAD</name>
        <dbReference type="ChEBI" id="CHEBI:57692"/>
    </cofactor>
</comment>